<dbReference type="PANTHER" id="PTHR30136">
    <property type="entry name" value="HELIX-TURN-HELIX TRANSCRIPTIONAL REGULATOR, ICLR FAMILY"/>
    <property type="match status" value="1"/>
</dbReference>
<dbReference type="InterPro" id="IPR029016">
    <property type="entry name" value="GAF-like_dom_sf"/>
</dbReference>
<proteinExistence type="predicted"/>
<dbReference type="Pfam" id="PF01614">
    <property type="entry name" value="IclR_C"/>
    <property type="match status" value="1"/>
</dbReference>
<organism evidence="6 7">
    <name type="scientific">Pseudonocardia charpentierae</name>
    <dbReference type="NCBI Taxonomy" id="3075545"/>
    <lineage>
        <taxon>Bacteria</taxon>
        <taxon>Bacillati</taxon>
        <taxon>Actinomycetota</taxon>
        <taxon>Actinomycetes</taxon>
        <taxon>Pseudonocardiales</taxon>
        <taxon>Pseudonocardiaceae</taxon>
        <taxon>Pseudonocardia</taxon>
    </lineage>
</organism>
<evidence type="ECO:0000259" key="4">
    <source>
        <dbReference type="PROSITE" id="PS51077"/>
    </source>
</evidence>
<evidence type="ECO:0000256" key="2">
    <source>
        <dbReference type="ARBA" id="ARBA00023125"/>
    </source>
</evidence>
<evidence type="ECO:0000313" key="6">
    <source>
        <dbReference type="EMBL" id="MDT0352550.1"/>
    </source>
</evidence>
<keyword evidence="1" id="KW-0805">Transcription regulation</keyword>
<accession>A0ABU2NF08</accession>
<sequence>MAGNSKEPGRSVISKISAILLATTDGRGRTLTEIATWCGLPLSTVHRLATELAAWGLLDRDEEGRYRLGSQLRGPDVDELTAANELSLRNRIAPVMEELFRATGAPVRGGWLAGLEVAYVEKVLARAPVTQPCPAAQLPPHATALGKTLMAFSPTRVADAVIARGLRPYTRSTITRPERLRWAFRIIRATRIALCDRELDEGWCGIAAPVFGPGGTVVAAIELRLRDVAEDGPAVRAPLGVAAACLSRELTAQKPALVAPLAPWLAGRRDLVSIPPTRTAGAFRTMLPINTGRGMEPA</sequence>
<dbReference type="InterPro" id="IPR036388">
    <property type="entry name" value="WH-like_DNA-bd_sf"/>
</dbReference>
<keyword evidence="7" id="KW-1185">Reference proteome</keyword>
<gene>
    <name evidence="6" type="ORF">RM445_23785</name>
</gene>
<dbReference type="InterPro" id="IPR005471">
    <property type="entry name" value="Tscrpt_reg_IclR_N"/>
</dbReference>
<dbReference type="Proteomes" id="UP001183202">
    <property type="component" value="Unassembled WGS sequence"/>
</dbReference>
<dbReference type="PROSITE" id="PS51077">
    <property type="entry name" value="HTH_ICLR"/>
    <property type="match status" value="1"/>
</dbReference>
<dbReference type="PROSITE" id="PS51078">
    <property type="entry name" value="ICLR_ED"/>
    <property type="match status" value="1"/>
</dbReference>
<dbReference type="SUPFAM" id="SSF55781">
    <property type="entry name" value="GAF domain-like"/>
    <property type="match status" value="1"/>
</dbReference>
<keyword evidence="2" id="KW-0238">DNA-binding</keyword>
<reference evidence="7" key="1">
    <citation type="submission" date="2023-07" db="EMBL/GenBank/DDBJ databases">
        <title>30 novel species of actinomycetes from the DSMZ collection.</title>
        <authorList>
            <person name="Nouioui I."/>
        </authorList>
    </citation>
    <scope>NUCLEOTIDE SEQUENCE [LARGE SCALE GENOMIC DNA]</scope>
    <source>
        <strain evidence="7">DSM 45834</strain>
    </source>
</reference>
<feature type="domain" description="IclR-ED" evidence="5">
    <location>
        <begin position="64"/>
        <end position="252"/>
    </location>
</feature>
<dbReference type="RefSeq" id="WP_311559055.1">
    <property type="nucleotide sequence ID" value="NZ_JAVREJ010000019.1"/>
</dbReference>
<protein>
    <submittedName>
        <fullName evidence="6">IclR family transcriptional regulator C-terminal domain-containing protein</fullName>
    </submittedName>
</protein>
<evidence type="ECO:0000259" key="5">
    <source>
        <dbReference type="PROSITE" id="PS51078"/>
    </source>
</evidence>
<evidence type="ECO:0000256" key="3">
    <source>
        <dbReference type="ARBA" id="ARBA00023163"/>
    </source>
</evidence>
<dbReference type="InterPro" id="IPR036390">
    <property type="entry name" value="WH_DNA-bd_sf"/>
</dbReference>
<dbReference type="SMART" id="SM00346">
    <property type="entry name" value="HTH_ICLR"/>
    <property type="match status" value="1"/>
</dbReference>
<dbReference type="Pfam" id="PF09339">
    <property type="entry name" value="HTH_IclR"/>
    <property type="match status" value="1"/>
</dbReference>
<feature type="domain" description="HTH iclR-type" evidence="4">
    <location>
        <begin position="10"/>
        <end position="70"/>
    </location>
</feature>
<dbReference type="Gene3D" id="1.10.10.10">
    <property type="entry name" value="Winged helix-like DNA-binding domain superfamily/Winged helix DNA-binding domain"/>
    <property type="match status" value="1"/>
</dbReference>
<keyword evidence="3" id="KW-0804">Transcription</keyword>
<dbReference type="InterPro" id="IPR014757">
    <property type="entry name" value="Tscrpt_reg_IclR_C"/>
</dbReference>
<name>A0ABU2NF08_9PSEU</name>
<dbReference type="EMBL" id="JAVREJ010000019">
    <property type="protein sequence ID" value="MDT0352550.1"/>
    <property type="molecule type" value="Genomic_DNA"/>
</dbReference>
<evidence type="ECO:0000313" key="7">
    <source>
        <dbReference type="Proteomes" id="UP001183202"/>
    </source>
</evidence>
<dbReference type="InterPro" id="IPR050707">
    <property type="entry name" value="HTH_MetabolicPath_Reg"/>
</dbReference>
<comment type="caution">
    <text evidence="6">The sequence shown here is derived from an EMBL/GenBank/DDBJ whole genome shotgun (WGS) entry which is preliminary data.</text>
</comment>
<dbReference type="PANTHER" id="PTHR30136:SF24">
    <property type="entry name" value="HTH-TYPE TRANSCRIPTIONAL REPRESSOR ALLR"/>
    <property type="match status" value="1"/>
</dbReference>
<dbReference type="Gene3D" id="3.30.450.40">
    <property type="match status" value="1"/>
</dbReference>
<evidence type="ECO:0000256" key="1">
    <source>
        <dbReference type="ARBA" id="ARBA00023015"/>
    </source>
</evidence>
<dbReference type="SUPFAM" id="SSF46785">
    <property type="entry name" value="Winged helix' DNA-binding domain"/>
    <property type="match status" value="1"/>
</dbReference>